<dbReference type="Proteomes" id="UP000248330">
    <property type="component" value="Unassembled WGS sequence"/>
</dbReference>
<dbReference type="PANTHER" id="PTHR44757:SF2">
    <property type="entry name" value="BIOFILM ARCHITECTURE MAINTENANCE PROTEIN MBAA"/>
    <property type="match status" value="1"/>
</dbReference>
<feature type="domain" description="PAS" evidence="16">
    <location>
        <begin position="344"/>
        <end position="397"/>
    </location>
</feature>
<keyword evidence="15" id="KW-0732">Signal</keyword>
<dbReference type="FunFam" id="3.30.450.20:FF:000060">
    <property type="entry name" value="Sensor protein FixL"/>
    <property type="match status" value="1"/>
</dbReference>
<keyword evidence="10" id="KW-1133">Transmembrane helix</keyword>
<dbReference type="FunFam" id="3.20.20.450:FF:000001">
    <property type="entry name" value="Cyclic di-GMP phosphodiesterase yahA"/>
    <property type="match status" value="1"/>
</dbReference>
<feature type="chain" id="PRO_5016404387" description="Sensor protein FixL" evidence="15">
    <location>
        <begin position="29"/>
        <end position="921"/>
    </location>
</feature>
<dbReference type="FunFam" id="3.30.70.270:FF:000001">
    <property type="entry name" value="Diguanylate cyclase domain protein"/>
    <property type="match status" value="1"/>
</dbReference>
<dbReference type="Pfam" id="PF03924">
    <property type="entry name" value="CHASE"/>
    <property type="match status" value="1"/>
</dbReference>
<dbReference type="PROSITE" id="PS50112">
    <property type="entry name" value="PAS"/>
    <property type="match status" value="1"/>
</dbReference>
<dbReference type="GO" id="GO:0006355">
    <property type="term" value="P:regulation of DNA-templated transcription"/>
    <property type="evidence" value="ECO:0007669"/>
    <property type="project" value="InterPro"/>
</dbReference>
<dbReference type="Pfam" id="PF00563">
    <property type="entry name" value="EAL"/>
    <property type="match status" value="1"/>
</dbReference>
<dbReference type="SMART" id="SM01079">
    <property type="entry name" value="CHASE"/>
    <property type="match status" value="1"/>
</dbReference>
<dbReference type="GO" id="GO:0005524">
    <property type="term" value="F:ATP binding"/>
    <property type="evidence" value="ECO:0007669"/>
    <property type="project" value="UniProtKB-KW"/>
</dbReference>
<dbReference type="PROSITE" id="PS50887">
    <property type="entry name" value="GGDEF"/>
    <property type="match status" value="1"/>
</dbReference>
<evidence type="ECO:0000256" key="1">
    <source>
        <dbReference type="ARBA" id="ARBA00001946"/>
    </source>
</evidence>
<feature type="domain" description="EAL" evidence="19">
    <location>
        <begin position="646"/>
        <end position="900"/>
    </location>
</feature>
<dbReference type="InterPro" id="IPR029787">
    <property type="entry name" value="Nucleotide_cyclase"/>
</dbReference>
<feature type="signal peptide" evidence="15">
    <location>
        <begin position="1"/>
        <end position="28"/>
    </location>
</feature>
<dbReference type="CDD" id="cd00130">
    <property type="entry name" value="PAS"/>
    <property type="match status" value="1"/>
</dbReference>
<keyword evidence="8" id="KW-0418">Kinase</keyword>
<evidence type="ECO:0000259" key="18">
    <source>
        <dbReference type="PROSITE" id="PS50839"/>
    </source>
</evidence>
<dbReference type="InterPro" id="IPR000160">
    <property type="entry name" value="GGDEF_dom"/>
</dbReference>
<comment type="catalytic activity">
    <reaction evidence="12">
        <text>3',3'-c-di-GMP + H2O = 5'-phosphoguanylyl(3'-&gt;5')guanosine + H(+)</text>
        <dbReference type="Rhea" id="RHEA:24902"/>
        <dbReference type="ChEBI" id="CHEBI:15377"/>
        <dbReference type="ChEBI" id="CHEBI:15378"/>
        <dbReference type="ChEBI" id="CHEBI:58754"/>
        <dbReference type="ChEBI" id="CHEBI:58805"/>
        <dbReference type="EC" id="3.1.4.52"/>
    </reaction>
    <physiologicalReaction direction="left-to-right" evidence="12">
        <dbReference type="Rhea" id="RHEA:24903"/>
    </physiologicalReaction>
</comment>
<evidence type="ECO:0000256" key="6">
    <source>
        <dbReference type="ARBA" id="ARBA00022692"/>
    </source>
</evidence>
<dbReference type="PANTHER" id="PTHR44757">
    <property type="entry name" value="DIGUANYLATE CYCLASE DGCP"/>
    <property type="match status" value="1"/>
</dbReference>
<dbReference type="SUPFAM" id="SSF55785">
    <property type="entry name" value="PYP-like sensor domain (PAS domain)"/>
    <property type="match status" value="1"/>
</dbReference>
<dbReference type="PROSITE" id="PS50113">
    <property type="entry name" value="PAC"/>
    <property type="match status" value="1"/>
</dbReference>
<protein>
    <recommendedName>
        <fullName evidence="14">Sensor protein FixL</fullName>
        <ecNumber evidence="3">3.1.4.52</ecNumber>
    </recommendedName>
</protein>
<dbReference type="GO" id="GO:0016020">
    <property type="term" value="C:membrane"/>
    <property type="evidence" value="ECO:0007669"/>
    <property type="project" value="UniProtKB-SubCell"/>
</dbReference>
<evidence type="ECO:0000256" key="7">
    <source>
        <dbReference type="ARBA" id="ARBA00022741"/>
    </source>
</evidence>
<dbReference type="InterPro" id="IPR035919">
    <property type="entry name" value="EAL_sf"/>
</dbReference>
<dbReference type="Gene3D" id="3.30.450.350">
    <property type="entry name" value="CHASE domain"/>
    <property type="match status" value="1"/>
</dbReference>
<evidence type="ECO:0000313" key="21">
    <source>
        <dbReference type="EMBL" id="PXV67088.1"/>
    </source>
</evidence>
<dbReference type="RefSeq" id="WP_170124007.1">
    <property type="nucleotide sequence ID" value="NZ_CAWNXA010000006.1"/>
</dbReference>
<evidence type="ECO:0000256" key="12">
    <source>
        <dbReference type="ARBA" id="ARBA00051114"/>
    </source>
</evidence>
<dbReference type="GO" id="GO:0071111">
    <property type="term" value="F:cyclic-guanylate-specific phosphodiesterase activity"/>
    <property type="evidence" value="ECO:0007669"/>
    <property type="project" value="UniProtKB-EC"/>
</dbReference>
<organism evidence="21 22">
    <name type="scientific">Sinimarinibacterium flocculans</name>
    <dbReference type="NCBI Taxonomy" id="985250"/>
    <lineage>
        <taxon>Bacteria</taxon>
        <taxon>Pseudomonadati</taxon>
        <taxon>Pseudomonadota</taxon>
        <taxon>Gammaproteobacteria</taxon>
        <taxon>Nevskiales</taxon>
        <taxon>Nevskiaceae</taxon>
        <taxon>Sinimarinibacterium</taxon>
    </lineage>
</organism>
<comment type="cofactor">
    <cofactor evidence="1">
        <name>Mg(2+)</name>
        <dbReference type="ChEBI" id="CHEBI:18420"/>
    </cofactor>
</comment>
<dbReference type="GO" id="GO:0007165">
    <property type="term" value="P:signal transduction"/>
    <property type="evidence" value="ECO:0007669"/>
    <property type="project" value="UniProtKB-ARBA"/>
</dbReference>
<gene>
    <name evidence="21" type="ORF">C8D93_10664</name>
</gene>
<dbReference type="PROSITE" id="PS50883">
    <property type="entry name" value="EAL"/>
    <property type="match status" value="1"/>
</dbReference>
<dbReference type="GO" id="GO:0016301">
    <property type="term" value="F:kinase activity"/>
    <property type="evidence" value="ECO:0007669"/>
    <property type="project" value="UniProtKB-KW"/>
</dbReference>
<feature type="domain" description="PAC" evidence="17">
    <location>
        <begin position="421"/>
        <end position="472"/>
    </location>
</feature>
<dbReference type="InterPro" id="IPR042240">
    <property type="entry name" value="CHASE_sf"/>
</dbReference>
<dbReference type="InterPro" id="IPR001633">
    <property type="entry name" value="EAL_dom"/>
</dbReference>
<dbReference type="EC" id="3.1.4.52" evidence="3"/>
<evidence type="ECO:0000256" key="11">
    <source>
        <dbReference type="ARBA" id="ARBA00023136"/>
    </source>
</evidence>
<keyword evidence="11" id="KW-0472">Membrane</keyword>
<dbReference type="Pfam" id="PF00990">
    <property type="entry name" value="GGDEF"/>
    <property type="match status" value="1"/>
</dbReference>
<dbReference type="SUPFAM" id="SSF55073">
    <property type="entry name" value="Nucleotide cyclase"/>
    <property type="match status" value="1"/>
</dbReference>
<keyword evidence="7" id="KW-0547">Nucleotide-binding</keyword>
<evidence type="ECO:0000256" key="3">
    <source>
        <dbReference type="ARBA" id="ARBA00012282"/>
    </source>
</evidence>
<dbReference type="Gene3D" id="3.30.70.270">
    <property type="match status" value="1"/>
</dbReference>
<evidence type="ECO:0000256" key="2">
    <source>
        <dbReference type="ARBA" id="ARBA00004370"/>
    </source>
</evidence>
<dbReference type="InterPro" id="IPR043128">
    <property type="entry name" value="Rev_trsase/Diguanyl_cyclase"/>
</dbReference>
<evidence type="ECO:0000256" key="4">
    <source>
        <dbReference type="ARBA" id="ARBA00022636"/>
    </source>
</evidence>
<dbReference type="InterPro" id="IPR006189">
    <property type="entry name" value="CHASE_dom"/>
</dbReference>
<dbReference type="Gene3D" id="3.20.20.450">
    <property type="entry name" value="EAL domain"/>
    <property type="match status" value="1"/>
</dbReference>
<dbReference type="NCBIfam" id="TIGR00229">
    <property type="entry name" value="sensory_box"/>
    <property type="match status" value="1"/>
</dbReference>
<dbReference type="NCBIfam" id="TIGR00254">
    <property type="entry name" value="GGDEF"/>
    <property type="match status" value="1"/>
</dbReference>
<dbReference type="InterPro" id="IPR052155">
    <property type="entry name" value="Biofilm_reg_signaling"/>
</dbReference>
<dbReference type="AlphaFoldDB" id="A0A318EBF3"/>
<feature type="domain" description="CHASE" evidence="18">
    <location>
        <begin position="145"/>
        <end position="240"/>
    </location>
</feature>
<keyword evidence="6" id="KW-0812">Transmembrane</keyword>
<evidence type="ECO:0000259" key="17">
    <source>
        <dbReference type="PROSITE" id="PS50113"/>
    </source>
</evidence>
<reference evidence="21 22" key="1">
    <citation type="submission" date="2018-04" db="EMBL/GenBank/DDBJ databases">
        <title>Genomic Encyclopedia of Type Strains, Phase IV (KMG-IV): sequencing the most valuable type-strain genomes for metagenomic binning, comparative biology and taxonomic classification.</title>
        <authorList>
            <person name="Goeker M."/>
        </authorList>
    </citation>
    <scope>NUCLEOTIDE SEQUENCE [LARGE SCALE GENOMIC DNA]</scope>
    <source>
        <strain evidence="21 22">DSM 104150</strain>
    </source>
</reference>
<evidence type="ECO:0000256" key="13">
    <source>
        <dbReference type="ARBA" id="ARBA00059827"/>
    </source>
</evidence>
<evidence type="ECO:0000313" key="22">
    <source>
        <dbReference type="Proteomes" id="UP000248330"/>
    </source>
</evidence>
<dbReference type="SMART" id="SM00267">
    <property type="entry name" value="GGDEF"/>
    <property type="match status" value="1"/>
</dbReference>
<dbReference type="PROSITE" id="PS50839">
    <property type="entry name" value="CHASE"/>
    <property type="match status" value="1"/>
</dbReference>
<dbReference type="SMART" id="SM00052">
    <property type="entry name" value="EAL"/>
    <property type="match status" value="1"/>
</dbReference>
<dbReference type="Gene3D" id="3.30.450.20">
    <property type="entry name" value="PAS domain"/>
    <property type="match status" value="1"/>
</dbReference>
<feature type="domain" description="GGDEF" evidence="20">
    <location>
        <begin position="504"/>
        <end position="637"/>
    </location>
</feature>
<dbReference type="EMBL" id="QICN01000006">
    <property type="protein sequence ID" value="PXV67088.1"/>
    <property type="molecule type" value="Genomic_DNA"/>
</dbReference>
<evidence type="ECO:0000256" key="9">
    <source>
        <dbReference type="ARBA" id="ARBA00022840"/>
    </source>
</evidence>
<comment type="caution">
    <text evidence="21">The sequence shown here is derived from an EMBL/GenBank/DDBJ whole genome shotgun (WGS) entry which is preliminary data.</text>
</comment>
<comment type="function">
    <text evidence="13">Putative oxygen sensor; modulates the activity of FixJ, a transcriptional activator of nitrogen fixation fixK gene. FixL probably acts as a kinase that phosphorylates FixJ.</text>
</comment>
<dbReference type="SUPFAM" id="SSF141868">
    <property type="entry name" value="EAL domain-like"/>
    <property type="match status" value="1"/>
</dbReference>
<comment type="subcellular location">
    <subcellularLocation>
        <location evidence="2">Membrane</location>
    </subcellularLocation>
</comment>
<keyword evidence="9" id="KW-0067">ATP-binding</keyword>
<accession>A0A318EBF3</accession>
<keyword evidence="5" id="KW-0808">Transferase</keyword>
<evidence type="ECO:0000256" key="14">
    <source>
        <dbReference type="ARBA" id="ARBA00070616"/>
    </source>
</evidence>
<evidence type="ECO:0000256" key="5">
    <source>
        <dbReference type="ARBA" id="ARBA00022679"/>
    </source>
</evidence>
<dbReference type="CDD" id="cd01949">
    <property type="entry name" value="GGDEF"/>
    <property type="match status" value="1"/>
</dbReference>
<dbReference type="CDD" id="cd01948">
    <property type="entry name" value="EAL"/>
    <property type="match status" value="1"/>
</dbReference>
<dbReference type="InterPro" id="IPR000014">
    <property type="entry name" value="PAS"/>
</dbReference>
<dbReference type="InterPro" id="IPR000700">
    <property type="entry name" value="PAS-assoc_C"/>
</dbReference>
<name>A0A318EBF3_9GAMM</name>
<dbReference type="SMART" id="SM00091">
    <property type="entry name" value="PAS"/>
    <property type="match status" value="1"/>
</dbReference>
<sequence length="921" mass="100853">MLSSRAARTRALWHLAAGLLCATLSVAAAVCVDRSEHLHDRQHFLDESARLQQQILRRFEVHEELLQGAAGLFAVSGDVDEAQWRTYMGGLDLSRHLPGLDAVAYGLQVGAADLDAHVSEMRERGFEDYRVFPPGERASHVVATLIEPFNAINARAFGYDMYSHPERRAAMDRARDEARAILTAPITLVSAHADQAVPATLMFLPVYRTRIAPMSVDARRAALSGYVLVAIRIHALIETLMPVRAPGVEMAIEDLAGASLYGGETPESAEFSVEHVVEVYGRRWRLRMWSTDLLAGQPRSLAPLTLGSGLLLSLMLWALLHAAHRAEVRAAAMAREMTAALRTSEASHRAVVQSSAEGILTIDPHGIVLSFNRAAERMFGFCASEVIGRNVSMLMPERYRARHDGLVANFQRGGSRNIVDLRREVTGLRRDGEEFPMSLAIGIVDDGGAVGRLVGVIRDITESKQQQQFIRHLAEHDALTELPNRTLLQHRLEVAIAKARRESTTVGVLMVDLDHFKRINDSLGHQVGDQVLLQIATRLKTCVRECDSVARMGGDEFVVLVDGARDGDAITRIAGDIVVAVSTPMLVGGHELHLSTSVGVSCFPADGDDAATLLKNADTAMYHAKSSGRGHYQMFSAEMMRRANRKLELESAMRKALSSGQFLMHYEPQVCLRTGALLGAEALIRWQHPERGMIPPIEFIPVAEDTGQIIAIGDWVLRTVCAEARRMQQRLGQTLAVSVNLSPRQFAQPNLGELIESACREGGLDPQFLVLEITEGTLLKRSEQILATLDRLRYLGVRIAVDDFGTGYSSLAYITRFPVDLLKIDRSFVRDIIDDPADAAIANAIIAMAHSLGIAVVAEGVETAQQLAFLRERGCDAAQGYFFGRGTPAADFRLPSRYLPSVASDAPGSRRFAAVDGGDLF</sequence>
<evidence type="ECO:0000256" key="15">
    <source>
        <dbReference type="SAM" id="SignalP"/>
    </source>
</evidence>
<proteinExistence type="predicted"/>
<dbReference type="InterPro" id="IPR013767">
    <property type="entry name" value="PAS_fold"/>
</dbReference>
<keyword evidence="22" id="KW-1185">Reference proteome</keyword>
<dbReference type="Pfam" id="PF00989">
    <property type="entry name" value="PAS"/>
    <property type="match status" value="1"/>
</dbReference>
<dbReference type="GO" id="GO:0071732">
    <property type="term" value="P:cellular response to nitric oxide"/>
    <property type="evidence" value="ECO:0007669"/>
    <property type="project" value="UniProtKB-ARBA"/>
</dbReference>
<evidence type="ECO:0000259" key="16">
    <source>
        <dbReference type="PROSITE" id="PS50112"/>
    </source>
</evidence>
<evidence type="ECO:0000256" key="10">
    <source>
        <dbReference type="ARBA" id="ARBA00022989"/>
    </source>
</evidence>
<dbReference type="InterPro" id="IPR035965">
    <property type="entry name" value="PAS-like_dom_sf"/>
</dbReference>
<evidence type="ECO:0000256" key="8">
    <source>
        <dbReference type="ARBA" id="ARBA00022777"/>
    </source>
</evidence>
<keyword evidence="4" id="KW-0973">c-di-GMP</keyword>
<evidence type="ECO:0000259" key="20">
    <source>
        <dbReference type="PROSITE" id="PS50887"/>
    </source>
</evidence>
<evidence type="ECO:0000259" key="19">
    <source>
        <dbReference type="PROSITE" id="PS50883"/>
    </source>
</evidence>